<dbReference type="InterPro" id="IPR050109">
    <property type="entry name" value="HTH-type_TetR-like_transc_reg"/>
</dbReference>
<evidence type="ECO:0000256" key="3">
    <source>
        <dbReference type="ARBA" id="ARBA00023163"/>
    </source>
</evidence>
<evidence type="ECO:0000256" key="1">
    <source>
        <dbReference type="ARBA" id="ARBA00023015"/>
    </source>
</evidence>
<dbReference type="Pfam" id="PF00440">
    <property type="entry name" value="TetR_N"/>
    <property type="match status" value="1"/>
</dbReference>
<dbReference type="AlphaFoldDB" id="A0A7I9ZS72"/>
<evidence type="ECO:0000259" key="5">
    <source>
        <dbReference type="PROSITE" id="PS50977"/>
    </source>
</evidence>
<dbReference type="GO" id="GO:0000976">
    <property type="term" value="F:transcription cis-regulatory region binding"/>
    <property type="evidence" value="ECO:0007669"/>
    <property type="project" value="TreeGrafter"/>
</dbReference>
<dbReference type="InterPro" id="IPR001647">
    <property type="entry name" value="HTH_TetR"/>
</dbReference>
<evidence type="ECO:0000256" key="4">
    <source>
        <dbReference type="PROSITE-ProRule" id="PRU00335"/>
    </source>
</evidence>
<proteinExistence type="predicted"/>
<comment type="caution">
    <text evidence="6">The sequence shown here is derived from an EMBL/GenBank/DDBJ whole genome shotgun (WGS) entry which is preliminary data.</text>
</comment>
<dbReference type="SUPFAM" id="SSF48498">
    <property type="entry name" value="Tetracyclin repressor-like, C-terminal domain"/>
    <property type="match status" value="1"/>
</dbReference>
<keyword evidence="2 4" id="KW-0238">DNA-binding</keyword>
<keyword evidence="1" id="KW-0805">Transcription regulation</keyword>
<evidence type="ECO:0000256" key="2">
    <source>
        <dbReference type="ARBA" id="ARBA00023125"/>
    </source>
</evidence>
<keyword evidence="7" id="KW-1185">Reference proteome</keyword>
<dbReference type="PROSITE" id="PS50977">
    <property type="entry name" value="HTH_TETR_2"/>
    <property type="match status" value="1"/>
</dbReference>
<organism evidence="6 7">
    <name type="scientific">Mycolicibacterium hippocampi</name>
    <dbReference type="NCBI Taxonomy" id="659824"/>
    <lineage>
        <taxon>Bacteria</taxon>
        <taxon>Bacillati</taxon>
        <taxon>Actinomycetota</taxon>
        <taxon>Actinomycetes</taxon>
        <taxon>Mycobacteriales</taxon>
        <taxon>Mycobacteriaceae</taxon>
        <taxon>Mycolicibacterium</taxon>
    </lineage>
</organism>
<dbReference type="PANTHER" id="PTHR30055">
    <property type="entry name" value="HTH-TYPE TRANSCRIPTIONAL REGULATOR RUTR"/>
    <property type="match status" value="1"/>
</dbReference>
<name>A0A7I9ZS72_9MYCO</name>
<feature type="domain" description="HTH tetR-type" evidence="5">
    <location>
        <begin position="1"/>
        <end position="46"/>
    </location>
</feature>
<dbReference type="Gene3D" id="1.10.357.10">
    <property type="entry name" value="Tetracycline Repressor, domain 2"/>
    <property type="match status" value="1"/>
</dbReference>
<keyword evidence="3" id="KW-0804">Transcription</keyword>
<gene>
    <name evidence="6" type="ORF">MHIP_40190</name>
</gene>
<dbReference type="PANTHER" id="PTHR30055:SF234">
    <property type="entry name" value="HTH-TYPE TRANSCRIPTIONAL REGULATOR BETI"/>
    <property type="match status" value="1"/>
</dbReference>
<dbReference type="InterPro" id="IPR049445">
    <property type="entry name" value="TetR_SbtR-like_C"/>
</dbReference>
<dbReference type="GO" id="GO:0003700">
    <property type="term" value="F:DNA-binding transcription factor activity"/>
    <property type="evidence" value="ECO:0007669"/>
    <property type="project" value="TreeGrafter"/>
</dbReference>
<evidence type="ECO:0000313" key="7">
    <source>
        <dbReference type="Proteomes" id="UP000465304"/>
    </source>
</evidence>
<feature type="DNA-binding region" description="H-T-H motif" evidence="4">
    <location>
        <begin position="9"/>
        <end position="28"/>
    </location>
</feature>
<dbReference type="InterPro" id="IPR036271">
    <property type="entry name" value="Tet_transcr_reg_TetR-rel_C_sf"/>
</dbReference>
<reference evidence="6 7" key="1">
    <citation type="journal article" date="2019" name="Emerg. Microbes Infect.">
        <title>Comprehensive subspecies identification of 175 nontuberculous mycobacteria species based on 7547 genomic profiles.</title>
        <authorList>
            <person name="Matsumoto Y."/>
            <person name="Kinjo T."/>
            <person name="Motooka D."/>
            <person name="Nabeya D."/>
            <person name="Jung N."/>
            <person name="Uechi K."/>
            <person name="Horii T."/>
            <person name="Iida T."/>
            <person name="Fujita J."/>
            <person name="Nakamura S."/>
        </authorList>
    </citation>
    <scope>NUCLEOTIDE SEQUENCE [LARGE SCALE GENOMIC DNA]</scope>
    <source>
        <strain evidence="6 7">JCM 30996</strain>
    </source>
</reference>
<dbReference type="SUPFAM" id="SSF46689">
    <property type="entry name" value="Homeodomain-like"/>
    <property type="match status" value="1"/>
</dbReference>
<dbReference type="InterPro" id="IPR009057">
    <property type="entry name" value="Homeodomain-like_sf"/>
</dbReference>
<dbReference type="Pfam" id="PF21597">
    <property type="entry name" value="TetR_C_43"/>
    <property type="match status" value="1"/>
</dbReference>
<sequence length="162" mass="17344">MADGGDSFSLEAVARQAGVGIGTLYRHFPTREKLVLAAYDAQVEDLLGQAGTLLERLPPKQALKEWLNHFARLVTTKHGMLDALRITPLEDAGTRDIQGARERMAAAISPILDAGIDDGSLRADVPATDVILLVSGALMPAHADTTQTDRLLSLVLDALRPP</sequence>
<protein>
    <submittedName>
        <fullName evidence="6">TetR family transcriptional regulator</fullName>
    </submittedName>
</protein>
<evidence type="ECO:0000313" key="6">
    <source>
        <dbReference type="EMBL" id="GFH03536.1"/>
    </source>
</evidence>
<dbReference type="Proteomes" id="UP000465304">
    <property type="component" value="Unassembled WGS sequence"/>
</dbReference>
<accession>A0A7I9ZS72</accession>
<dbReference type="EMBL" id="BLLB01000002">
    <property type="protein sequence ID" value="GFH03536.1"/>
    <property type="molecule type" value="Genomic_DNA"/>
</dbReference>